<reference evidence="4 5" key="1">
    <citation type="submission" date="2022-11" db="UniProtKB">
        <authorList>
            <consortium name="WormBaseParasite"/>
        </authorList>
    </citation>
    <scope>IDENTIFICATION</scope>
</reference>
<feature type="compositionally biased region" description="Basic residues" evidence="2">
    <location>
        <begin position="300"/>
        <end position="314"/>
    </location>
</feature>
<feature type="coiled-coil region" evidence="1">
    <location>
        <begin position="234"/>
        <end position="261"/>
    </location>
</feature>
<proteinExistence type="predicted"/>
<protein>
    <submittedName>
        <fullName evidence="4 5">Uncharacterized protein</fullName>
    </submittedName>
</protein>
<sequence>MRYRRSLNEKTDRCEDSCIDNISLGIDEEMSTHSRSKSSDVSTNENILSTMEDPILNFAKSMAPPRSCSYSKWEKFAFYDPNEYAYRKGTQIEPDMESYLNGFRTPSLGILGTNEQFDKVTALSWMWEMCEDFVQSAPIEYFGEVFHKIEELKSLQTIKEDREEYEHWSYALSKCSIFANIHKQFRRYKSKYRGCVFSAETMISMAETEFERFESWCKRSASLKEFSRIADDDRQRALVRKDRLRKRLQKSNAEKSSIRTESGNGIDYGDNSLFLGSLGEYTLDELLRYLERDGQENKCQKKRNRRTRGKRKGSSKNEDIVGVKEERSRENVDDTSITHQHKELSSKNDEEHSLDSITDSCKIDDDGLLTEGASTDCMAKDERTQQEMSTSDSGNFNSDIVLSPRRLFSVGSEYTTTTVSTNKAEENDCCDRLIVTHDKTSAQETGGTSRRSEDADDAHDKCAYNSAQICTMLPSVSITVDYDEVFRPLPENAIRKLHGWDRQFEEFKVIMWELGKKSAQQRVKVNCSVEAFRMRCSKVGINLPSNE</sequence>
<keyword evidence="3" id="KW-1185">Reference proteome</keyword>
<evidence type="ECO:0000313" key="4">
    <source>
        <dbReference type="WBParaSite" id="PgR102_g008_t01"/>
    </source>
</evidence>
<evidence type="ECO:0000313" key="5">
    <source>
        <dbReference type="WBParaSite" id="PgR102_g008_t03"/>
    </source>
</evidence>
<feature type="compositionally biased region" description="Basic and acidic residues" evidence="2">
    <location>
        <begin position="315"/>
        <end position="332"/>
    </location>
</feature>
<feature type="compositionally biased region" description="Basic and acidic residues" evidence="2">
    <location>
        <begin position="340"/>
        <end position="354"/>
    </location>
</feature>
<evidence type="ECO:0000313" key="3">
    <source>
        <dbReference type="Proteomes" id="UP000887569"/>
    </source>
</evidence>
<accession>A0A915C8H8</accession>
<name>A0A915C8H8_PARUN</name>
<feature type="region of interest" description="Disordered" evidence="2">
    <location>
        <begin position="297"/>
        <end position="361"/>
    </location>
</feature>
<evidence type="ECO:0000256" key="1">
    <source>
        <dbReference type="SAM" id="Coils"/>
    </source>
</evidence>
<evidence type="ECO:0000256" key="2">
    <source>
        <dbReference type="SAM" id="MobiDB-lite"/>
    </source>
</evidence>
<organism evidence="3 4">
    <name type="scientific">Parascaris univalens</name>
    <name type="common">Nematode worm</name>
    <dbReference type="NCBI Taxonomy" id="6257"/>
    <lineage>
        <taxon>Eukaryota</taxon>
        <taxon>Metazoa</taxon>
        <taxon>Ecdysozoa</taxon>
        <taxon>Nematoda</taxon>
        <taxon>Chromadorea</taxon>
        <taxon>Rhabditida</taxon>
        <taxon>Spirurina</taxon>
        <taxon>Ascaridomorpha</taxon>
        <taxon>Ascaridoidea</taxon>
        <taxon>Ascarididae</taxon>
        <taxon>Parascaris</taxon>
    </lineage>
</organism>
<dbReference type="WBParaSite" id="PgR102_g008_t03">
    <property type="protein sequence ID" value="PgR102_g008_t03"/>
    <property type="gene ID" value="PgR102_g008"/>
</dbReference>
<keyword evidence="1" id="KW-0175">Coiled coil</keyword>
<dbReference type="AlphaFoldDB" id="A0A915C8H8"/>
<dbReference type="Proteomes" id="UP000887569">
    <property type="component" value="Unplaced"/>
</dbReference>
<dbReference type="WBParaSite" id="PgR102_g008_t01">
    <property type="protein sequence ID" value="PgR102_g008_t01"/>
    <property type="gene ID" value="PgR102_g008"/>
</dbReference>